<keyword evidence="2" id="KW-1185">Reference proteome</keyword>
<proteinExistence type="predicted"/>
<accession>A0AAV5MJA0</accession>
<protein>
    <submittedName>
        <fullName evidence="1">Uncharacterized protein</fullName>
    </submittedName>
</protein>
<evidence type="ECO:0000313" key="1">
    <source>
        <dbReference type="EMBL" id="GKV48537.1"/>
    </source>
</evidence>
<organism evidence="1 2">
    <name type="scientific">Rubroshorea leprosula</name>
    <dbReference type="NCBI Taxonomy" id="152421"/>
    <lineage>
        <taxon>Eukaryota</taxon>
        <taxon>Viridiplantae</taxon>
        <taxon>Streptophyta</taxon>
        <taxon>Embryophyta</taxon>
        <taxon>Tracheophyta</taxon>
        <taxon>Spermatophyta</taxon>
        <taxon>Magnoliopsida</taxon>
        <taxon>eudicotyledons</taxon>
        <taxon>Gunneridae</taxon>
        <taxon>Pentapetalae</taxon>
        <taxon>rosids</taxon>
        <taxon>malvids</taxon>
        <taxon>Malvales</taxon>
        <taxon>Dipterocarpaceae</taxon>
        <taxon>Rubroshorea</taxon>
    </lineage>
</organism>
<dbReference type="EMBL" id="BPVZ01000260">
    <property type="protein sequence ID" value="GKV48537.1"/>
    <property type="molecule type" value="Genomic_DNA"/>
</dbReference>
<comment type="caution">
    <text evidence="1">The sequence shown here is derived from an EMBL/GenBank/DDBJ whole genome shotgun (WGS) entry which is preliminary data.</text>
</comment>
<gene>
    <name evidence="1" type="ORF">SLEP1_g55341</name>
</gene>
<dbReference type="AlphaFoldDB" id="A0AAV5MJA0"/>
<sequence>MARAEIQIPVTEDENENLMRLEEGPLTPNQPLDEIEITDDELKKLKSLREADSSKKLLKIQKVPNILCSCYGKKDCKRYFKPTSVAIGPLNHQRETDKDSRMERGEKCKQKLAAMFIKDGKEVDFYKNVKKKINSLKNCYNFKEIQKWSDEELAWMFLVDGCALLQFIALDVSNRWEFFSDNDPVSIEKVDFFLLENQLPYQLLQILIDSFAEFPRGGFGRKPNPKQFCKDLINDLINEFINRSFFSLSPQEKHQTGIDYFQPPPPHLLDLLRRRLTIEYSQPVSCLDSLRRRLTTDYNFQPLRRPMGETGEKQEGTKKDGFWETLTDDKSCYTSSVECTKKKGESCSVHNKSKHWPSIRNVKELKEKGIRFKAREKGGAITDIDFKDRYCMATLTLAPLFLHNTTVPLLLNLIAYELCPDFKETCKITSHLSFFDSLIDNGEDVKGLRDAGVLHHGLGSDEDVAELFNKMSGILVPNLKIDSELRSTIHYYCSNKLYLSSLCANIQVKLTHTYFRSPWSYLVFLGAIAGLIMTGMQTYSSFHEDRPSY</sequence>
<dbReference type="Pfam" id="PF03140">
    <property type="entry name" value="DUF247"/>
    <property type="match status" value="1"/>
</dbReference>
<dbReference type="Proteomes" id="UP001054252">
    <property type="component" value="Unassembled WGS sequence"/>
</dbReference>
<reference evidence="1 2" key="1">
    <citation type="journal article" date="2021" name="Commun. Biol.">
        <title>The genome of Shorea leprosula (Dipterocarpaceae) highlights the ecological relevance of drought in aseasonal tropical rainforests.</title>
        <authorList>
            <person name="Ng K.K.S."/>
            <person name="Kobayashi M.J."/>
            <person name="Fawcett J.A."/>
            <person name="Hatakeyama M."/>
            <person name="Paape T."/>
            <person name="Ng C.H."/>
            <person name="Ang C.C."/>
            <person name="Tnah L.H."/>
            <person name="Lee C.T."/>
            <person name="Nishiyama T."/>
            <person name="Sese J."/>
            <person name="O'Brien M.J."/>
            <person name="Copetti D."/>
            <person name="Mohd Noor M.I."/>
            <person name="Ong R.C."/>
            <person name="Putra M."/>
            <person name="Sireger I.Z."/>
            <person name="Indrioko S."/>
            <person name="Kosugi Y."/>
            <person name="Izuno A."/>
            <person name="Isagi Y."/>
            <person name="Lee S.L."/>
            <person name="Shimizu K.K."/>
        </authorList>
    </citation>
    <scope>NUCLEOTIDE SEQUENCE [LARGE SCALE GENOMIC DNA]</scope>
    <source>
        <strain evidence="1">214</strain>
    </source>
</reference>
<name>A0AAV5MJA0_9ROSI</name>
<dbReference type="PANTHER" id="PTHR31549">
    <property type="entry name" value="PROTEIN, PUTATIVE (DUF247)-RELATED-RELATED"/>
    <property type="match status" value="1"/>
</dbReference>
<dbReference type="PANTHER" id="PTHR31549:SF260">
    <property type="match status" value="1"/>
</dbReference>
<evidence type="ECO:0000313" key="2">
    <source>
        <dbReference type="Proteomes" id="UP001054252"/>
    </source>
</evidence>
<dbReference type="InterPro" id="IPR004158">
    <property type="entry name" value="DUF247_pln"/>
</dbReference>